<dbReference type="InterPro" id="IPR018389">
    <property type="entry name" value="DctP_fam"/>
</dbReference>
<dbReference type="GO" id="GO:0030288">
    <property type="term" value="C:outer membrane-bounded periplasmic space"/>
    <property type="evidence" value="ECO:0007669"/>
    <property type="project" value="InterPro"/>
</dbReference>
<evidence type="ECO:0000256" key="1">
    <source>
        <dbReference type="ARBA" id="ARBA00009023"/>
    </source>
</evidence>
<dbReference type="RefSeq" id="WP_073379283.1">
    <property type="nucleotide sequence ID" value="NZ_FQXS01000047.1"/>
</dbReference>
<dbReference type="EMBL" id="FQXS01000047">
    <property type="protein sequence ID" value="SHI13812.1"/>
    <property type="molecule type" value="Genomic_DNA"/>
</dbReference>
<keyword evidence="2" id="KW-0813">Transport</keyword>
<dbReference type="PANTHER" id="PTHR33376:SF7">
    <property type="entry name" value="C4-DICARBOXYLATE-BINDING PROTEIN DCTB"/>
    <property type="match status" value="1"/>
</dbReference>
<dbReference type="Gene3D" id="3.40.190.170">
    <property type="entry name" value="Bacterial extracellular solute-binding protein, family 7"/>
    <property type="match status" value="1"/>
</dbReference>
<dbReference type="STRING" id="1121409.SAMN02745124_04283"/>
<protein>
    <submittedName>
        <fullName evidence="5">C4-dicarboxylate-binding protein DctP</fullName>
    </submittedName>
</protein>
<reference evidence="5 6" key="1">
    <citation type="submission" date="2016-11" db="EMBL/GenBank/DDBJ databases">
        <authorList>
            <person name="Jaros S."/>
            <person name="Januszkiewicz K."/>
            <person name="Wedrychowicz H."/>
        </authorList>
    </citation>
    <scope>NUCLEOTIDE SEQUENCE [LARGE SCALE GENOMIC DNA]</scope>
    <source>
        <strain evidence="5 6">DSM 9705</strain>
    </source>
</reference>
<feature type="chain" id="PRO_5012229225" evidence="4">
    <location>
        <begin position="23"/>
        <end position="328"/>
    </location>
</feature>
<organism evidence="5 6">
    <name type="scientific">Desulfofustis glycolicus DSM 9705</name>
    <dbReference type="NCBI Taxonomy" id="1121409"/>
    <lineage>
        <taxon>Bacteria</taxon>
        <taxon>Pseudomonadati</taxon>
        <taxon>Thermodesulfobacteriota</taxon>
        <taxon>Desulfobulbia</taxon>
        <taxon>Desulfobulbales</taxon>
        <taxon>Desulfocapsaceae</taxon>
        <taxon>Desulfofustis</taxon>
    </lineage>
</organism>
<evidence type="ECO:0000313" key="5">
    <source>
        <dbReference type="EMBL" id="SHI13812.1"/>
    </source>
</evidence>
<name>A0A1M5YP34_9BACT</name>
<dbReference type="NCBIfam" id="TIGR00787">
    <property type="entry name" value="dctP"/>
    <property type="match status" value="1"/>
</dbReference>
<dbReference type="PANTHER" id="PTHR33376">
    <property type="match status" value="1"/>
</dbReference>
<dbReference type="AlphaFoldDB" id="A0A1M5YP34"/>
<dbReference type="InterPro" id="IPR038404">
    <property type="entry name" value="TRAP_DctP_sf"/>
</dbReference>
<dbReference type="GO" id="GO:0055085">
    <property type="term" value="P:transmembrane transport"/>
    <property type="evidence" value="ECO:0007669"/>
    <property type="project" value="InterPro"/>
</dbReference>
<dbReference type="NCBIfam" id="NF037995">
    <property type="entry name" value="TRAP_S1"/>
    <property type="match status" value="1"/>
</dbReference>
<dbReference type="InterPro" id="IPR004682">
    <property type="entry name" value="TRAP_DctP"/>
</dbReference>
<accession>A0A1M5YP34</accession>
<sequence>MKKWLVFLTIALGFFIYSSAIAAEFNFTFAHVLIEDTPNGQAALAFAKEVKEKSQGRIEITVSPAAQLGGDVEIIEQLQMNMVQIAIPPTATLGNFEPRIQILDLPFLLPSDELMMKVLDGPAGRKILDTLSGHGMHAVNFWGAGFRHMTNNVRPIEKPESLKGIKMRTMQSPILLSTYRNFGANPTAMAFTEVYNGLQQGVIEGQENPIANIATMRFYEVQKYMTLSSHAYHGYAAVVNKDAWDSLPADLQQVMVEAFDNGRDLARKLTGDFEKNALGAIKEHTEVTELSQENLAAFIEASKPVHEEFRKVVTSELLDLVYAETGMN</sequence>
<comment type="similarity">
    <text evidence="1">Belongs to the bacterial solute-binding protein 7 family.</text>
</comment>
<dbReference type="Pfam" id="PF03480">
    <property type="entry name" value="DctP"/>
    <property type="match status" value="1"/>
</dbReference>
<keyword evidence="6" id="KW-1185">Reference proteome</keyword>
<dbReference type="Proteomes" id="UP000184139">
    <property type="component" value="Unassembled WGS sequence"/>
</dbReference>
<evidence type="ECO:0000313" key="6">
    <source>
        <dbReference type="Proteomes" id="UP000184139"/>
    </source>
</evidence>
<proteinExistence type="inferred from homology"/>
<dbReference type="OrthoDB" id="8690069at2"/>
<evidence type="ECO:0000256" key="4">
    <source>
        <dbReference type="SAM" id="SignalP"/>
    </source>
</evidence>
<gene>
    <name evidence="5" type="ORF">SAMN02745124_04283</name>
</gene>
<feature type="signal peptide" evidence="4">
    <location>
        <begin position="1"/>
        <end position="22"/>
    </location>
</feature>
<keyword evidence="3 4" id="KW-0732">Signal</keyword>
<dbReference type="CDD" id="cd13603">
    <property type="entry name" value="PBP2_TRAP_Siap_TeaA_like"/>
    <property type="match status" value="1"/>
</dbReference>
<dbReference type="PIRSF" id="PIRSF006470">
    <property type="entry name" value="DctB"/>
    <property type="match status" value="1"/>
</dbReference>
<evidence type="ECO:0000256" key="3">
    <source>
        <dbReference type="ARBA" id="ARBA00022729"/>
    </source>
</evidence>
<evidence type="ECO:0000256" key="2">
    <source>
        <dbReference type="ARBA" id="ARBA00022448"/>
    </source>
</evidence>